<dbReference type="AlphaFoldDB" id="A0A1A9I2V8"/>
<keyword evidence="2" id="KW-1185">Reference proteome</keyword>
<evidence type="ECO:0000313" key="2">
    <source>
        <dbReference type="Proteomes" id="UP000077667"/>
    </source>
</evidence>
<dbReference type="OrthoDB" id="798544at2"/>
<proteinExistence type="predicted"/>
<accession>A0A1A9I2V8</accession>
<protein>
    <submittedName>
        <fullName evidence="1">Uncharacterized protein</fullName>
    </submittedName>
</protein>
<organism evidence="1 2">
    <name type="scientific">Niabella ginsenosidivorans</name>
    <dbReference type="NCBI Taxonomy" id="1176587"/>
    <lineage>
        <taxon>Bacteria</taxon>
        <taxon>Pseudomonadati</taxon>
        <taxon>Bacteroidota</taxon>
        <taxon>Chitinophagia</taxon>
        <taxon>Chitinophagales</taxon>
        <taxon>Chitinophagaceae</taxon>
        <taxon>Niabella</taxon>
    </lineage>
</organism>
<dbReference type="Proteomes" id="UP000077667">
    <property type="component" value="Chromosome"/>
</dbReference>
<reference evidence="1 2" key="1">
    <citation type="submission" date="2016-05" db="EMBL/GenBank/DDBJ databases">
        <title>Niabella ginsenosidivorans BS26 whole genome sequencing.</title>
        <authorList>
            <person name="Im W.T."/>
            <person name="Siddiqi M.Z."/>
        </authorList>
    </citation>
    <scope>NUCLEOTIDE SEQUENCE [LARGE SCALE GENOMIC DNA]</scope>
    <source>
        <strain evidence="1 2">BS26</strain>
    </source>
</reference>
<sequence length="95" mass="10419">MLSEKEVALLYETIMSAPGMNDAVKLDLRIPRKNVLLLVKVLEKGLQTKTGDALEGLMRAAGESSQESMQQIGTELLEKAGLSDMHTRLSTLHPK</sequence>
<dbReference type="EMBL" id="CP015772">
    <property type="protein sequence ID" value="ANH81665.1"/>
    <property type="molecule type" value="Genomic_DNA"/>
</dbReference>
<dbReference type="RefSeq" id="WP_067756410.1">
    <property type="nucleotide sequence ID" value="NZ_CP015772.1"/>
</dbReference>
<dbReference type="KEGG" id="nia:A8C56_12340"/>
<gene>
    <name evidence="1" type="ORF">A8C56_12340</name>
</gene>
<dbReference type="STRING" id="1176587.A8C56_12340"/>
<name>A0A1A9I2V8_9BACT</name>
<evidence type="ECO:0000313" key="1">
    <source>
        <dbReference type="EMBL" id="ANH81665.1"/>
    </source>
</evidence>